<dbReference type="SUPFAM" id="SSF56214">
    <property type="entry name" value="4'-phosphopantetheinyl transferase"/>
    <property type="match status" value="1"/>
</dbReference>
<evidence type="ECO:0000256" key="4">
    <source>
        <dbReference type="ARBA" id="ARBA00022832"/>
    </source>
</evidence>
<evidence type="ECO:0000256" key="7">
    <source>
        <dbReference type="ARBA" id="ARBA00023160"/>
    </source>
</evidence>
<evidence type="ECO:0000256" key="5">
    <source>
        <dbReference type="ARBA" id="ARBA00022842"/>
    </source>
</evidence>
<dbReference type="InterPro" id="IPR004568">
    <property type="entry name" value="Ppantetheine-prot_Trfase_dom"/>
</dbReference>
<name>A0A6H1WTI8_9BACT</name>
<accession>A0A6H1WTI8</accession>
<evidence type="ECO:0000256" key="3">
    <source>
        <dbReference type="ARBA" id="ARBA00022723"/>
    </source>
</evidence>
<dbReference type="InterPro" id="IPR002582">
    <property type="entry name" value="ACPS"/>
</dbReference>
<dbReference type="EMBL" id="CP042909">
    <property type="protein sequence ID" value="QJA06464.1"/>
    <property type="molecule type" value="Genomic_DNA"/>
</dbReference>
<comment type="catalytic activity">
    <reaction evidence="8">
        <text>apo-[ACP] + CoA = holo-[ACP] + adenosine 3',5'-bisphosphate + H(+)</text>
        <dbReference type="Rhea" id="RHEA:12068"/>
        <dbReference type="Rhea" id="RHEA-COMP:9685"/>
        <dbReference type="Rhea" id="RHEA-COMP:9690"/>
        <dbReference type="ChEBI" id="CHEBI:15378"/>
        <dbReference type="ChEBI" id="CHEBI:29999"/>
        <dbReference type="ChEBI" id="CHEBI:57287"/>
        <dbReference type="ChEBI" id="CHEBI:58343"/>
        <dbReference type="ChEBI" id="CHEBI:64479"/>
        <dbReference type="EC" id="2.7.8.7"/>
    </reaction>
</comment>
<dbReference type="Proteomes" id="UP000501253">
    <property type="component" value="Chromosome"/>
</dbReference>
<keyword evidence="7 8" id="KW-0275">Fatty acid biosynthesis</keyword>
<evidence type="ECO:0000256" key="6">
    <source>
        <dbReference type="ARBA" id="ARBA00023098"/>
    </source>
</evidence>
<dbReference type="HAMAP" id="MF_00101">
    <property type="entry name" value="AcpS"/>
    <property type="match status" value="1"/>
</dbReference>
<dbReference type="Gene3D" id="3.90.470.20">
    <property type="entry name" value="4'-phosphopantetheinyl transferase domain"/>
    <property type="match status" value="1"/>
</dbReference>
<keyword evidence="4 8" id="KW-0276">Fatty acid metabolism</keyword>
<keyword evidence="3 8" id="KW-0479">Metal-binding</keyword>
<evidence type="ECO:0000256" key="1">
    <source>
        <dbReference type="ARBA" id="ARBA00022516"/>
    </source>
</evidence>
<feature type="domain" description="4'-phosphopantetheinyl transferase" evidence="9">
    <location>
        <begin position="4"/>
        <end position="117"/>
    </location>
</feature>
<dbReference type="EC" id="2.7.8.7" evidence="8"/>
<keyword evidence="8" id="KW-0963">Cytoplasm</keyword>
<comment type="cofactor">
    <cofactor evidence="8">
        <name>Mg(2+)</name>
        <dbReference type="ChEBI" id="CHEBI:18420"/>
    </cofactor>
</comment>
<keyword evidence="1 8" id="KW-0444">Lipid biosynthesis</keyword>
<comment type="function">
    <text evidence="8">Transfers the 4'-phosphopantetheine moiety from coenzyme A to a Ser of acyl-carrier-protein.</text>
</comment>
<feature type="binding site" evidence="8">
    <location>
        <position position="56"/>
    </location>
    <ligand>
        <name>Mg(2+)</name>
        <dbReference type="ChEBI" id="CHEBI:18420"/>
    </ligand>
</feature>
<dbReference type="InterPro" id="IPR008278">
    <property type="entry name" value="4-PPantetheinyl_Trfase_dom"/>
</dbReference>
<dbReference type="GO" id="GO:0006633">
    <property type="term" value="P:fatty acid biosynthetic process"/>
    <property type="evidence" value="ECO:0007669"/>
    <property type="project" value="UniProtKB-UniRule"/>
</dbReference>
<evidence type="ECO:0000256" key="8">
    <source>
        <dbReference type="HAMAP-Rule" id="MF_00101"/>
    </source>
</evidence>
<dbReference type="Pfam" id="PF01648">
    <property type="entry name" value="ACPS"/>
    <property type="match status" value="1"/>
</dbReference>
<gene>
    <name evidence="8 10" type="primary">acpS</name>
    <name evidence="10" type="ORF">FVE67_06450</name>
</gene>
<protein>
    <recommendedName>
        <fullName evidence="8">Holo-[acyl-carrier-protein] synthase</fullName>
        <shortName evidence="8">Holo-ACP synthase</shortName>
        <ecNumber evidence="8">2.7.8.7</ecNumber>
    </recommendedName>
    <alternativeName>
        <fullName evidence="8">4'-phosphopantetheinyl transferase AcpS</fullName>
    </alternativeName>
</protein>
<evidence type="ECO:0000259" key="9">
    <source>
        <dbReference type="Pfam" id="PF01648"/>
    </source>
</evidence>
<feature type="binding site" evidence="8">
    <location>
        <position position="8"/>
    </location>
    <ligand>
        <name>Mg(2+)</name>
        <dbReference type="ChEBI" id="CHEBI:18420"/>
    </ligand>
</feature>
<dbReference type="GO" id="GO:0000287">
    <property type="term" value="F:magnesium ion binding"/>
    <property type="evidence" value="ECO:0007669"/>
    <property type="project" value="UniProtKB-UniRule"/>
</dbReference>
<evidence type="ECO:0000256" key="2">
    <source>
        <dbReference type="ARBA" id="ARBA00022679"/>
    </source>
</evidence>
<comment type="subcellular location">
    <subcellularLocation>
        <location evidence="8">Cytoplasm</location>
    </subcellularLocation>
</comment>
<dbReference type="NCBIfam" id="TIGR00556">
    <property type="entry name" value="pantethn_trn"/>
    <property type="match status" value="1"/>
</dbReference>
<dbReference type="InterPro" id="IPR037143">
    <property type="entry name" value="4-PPantetheinyl_Trfase_dom_sf"/>
</dbReference>
<dbReference type="NCBIfam" id="TIGR00516">
    <property type="entry name" value="acpS"/>
    <property type="match status" value="1"/>
</dbReference>
<dbReference type="GO" id="GO:0005737">
    <property type="term" value="C:cytoplasm"/>
    <property type="evidence" value="ECO:0007669"/>
    <property type="project" value="UniProtKB-SubCell"/>
</dbReference>
<evidence type="ECO:0000313" key="11">
    <source>
        <dbReference type="Proteomes" id="UP000501253"/>
    </source>
</evidence>
<sequence length="123" mass="13401">MLVGVGVDLVAVERVARLWKRYGKRFLRFFAEEEVAYARSRARGAEALAGAWAAKEALGKALGTGLSGFSPREVALVRRENGAPELRLSGRVARILEERKARAWVSLTHEAGVAAAVVILERS</sequence>
<keyword evidence="2 8" id="KW-0808">Transferase</keyword>
<reference evidence="10 11" key="1">
    <citation type="submission" date="2019-08" db="EMBL/GenBank/DDBJ databases">
        <title>Complete genome sequence of Thermosulfurimonas marina SU872T, an anaerobic thermophilic chemolithoautotrophic bacterium isolated from a shallow marine hydrothermal vent.</title>
        <authorList>
            <person name="Allioux M."/>
            <person name="Jebbar M."/>
            <person name="Slobodkina G."/>
            <person name="Slobodkin A."/>
            <person name="Moalic Y."/>
            <person name="Frolova A."/>
            <person name="Shao Z."/>
            <person name="Alain K."/>
        </authorList>
    </citation>
    <scope>NUCLEOTIDE SEQUENCE [LARGE SCALE GENOMIC DNA]</scope>
    <source>
        <strain evidence="10 11">SU872</strain>
    </source>
</reference>
<organism evidence="10 11">
    <name type="scientific">Thermosulfurimonas marina</name>
    <dbReference type="NCBI Taxonomy" id="2047767"/>
    <lineage>
        <taxon>Bacteria</taxon>
        <taxon>Pseudomonadati</taxon>
        <taxon>Thermodesulfobacteriota</taxon>
        <taxon>Thermodesulfobacteria</taxon>
        <taxon>Thermodesulfobacteriales</taxon>
        <taxon>Thermodesulfobacteriaceae</taxon>
        <taxon>Thermosulfurimonas</taxon>
    </lineage>
</organism>
<keyword evidence="11" id="KW-1185">Reference proteome</keyword>
<dbReference type="KEGG" id="tmai:FVE67_06450"/>
<keyword evidence="5 8" id="KW-0460">Magnesium</keyword>
<dbReference type="AlphaFoldDB" id="A0A6H1WTI8"/>
<dbReference type="RefSeq" id="WP_168719814.1">
    <property type="nucleotide sequence ID" value="NZ_CP042909.1"/>
</dbReference>
<keyword evidence="6 8" id="KW-0443">Lipid metabolism</keyword>
<evidence type="ECO:0000313" key="10">
    <source>
        <dbReference type="EMBL" id="QJA06464.1"/>
    </source>
</evidence>
<comment type="similarity">
    <text evidence="8">Belongs to the P-Pant transferase superfamily. AcpS family.</text>
</comment>
<proteinExistence type="inferred from homology"/>
<dbReference type="GO" id="GO:0008897">
    <property type="term" value="F:holo-[acyl-carrier-protein] synthase activity"/>
    <property type="evidence" value="ECO:0007669"/>
    <property type="project" value="UniProtKB-UniRule"/>
</dbReference>